<dbReference type="Proteomes" id="UP000037460">
    <property type="component" value="Unassembled WGS sequence"/>
</dbReference>
<evidence type="ECO:0000259" key="4">
    <source>
        <dbReference type="PROSITE" id="PS51203"/>
    </source>
</evidence>
<dbReference type="InterPro" id="IPR007052">
    <property type="entry name" value="CS_dom"/>
</dbReference>
<feature type="region of interest" description="Disordered" evidence="3">
    <location>
        <begin position="20"/>
        <end position="48"/>
    </location>
</feature>
<feature type="domain" description="CS" evidence="4">
    <location>
        <begin position="224"/>
        <end position="330"/>
    </location>
</feature>
<dbReference type="PANTHER" id="PTHR12356:SF3">
    <property type="entry name" value="NUCLEAR MIGRATION PROTEIN NUDC"/>
    <property type="match status" value="1"/>
</dbReference>
<dbReference type="InterPro" id="IPR037898">
    <property type="entry name" value="NudC_fam"/>
</dbReference>
<gene>
    <name evidence="5" type="ORF">Ctob_005354</name>
</gene>
<organism evidence="5 6">
    <name type="scientific">Chrysochromulina tobinii</name>
    <dbReference type="NCBI Taxonomy" id="1460289"/>
    <lineage>
        <taxon>Eukaryota</taxon>
        <taxon>Haptista</taxon>
        <taxon>Haptophyta</taxon>
        <taxon>Prymnesiophyceae</taxon>
        <taxon>Prymnesiales</taxon>
        <taxon>Chrysochromulinaceae</taxon>
        <taxon>Chrysochromulina</taxon>
    </lineage>
</organism>
<protein>
    <submittedName>
        <fullName evidence="5">Nuclear movement protein nudc</fullName>
    </submittedName>
</protein>
<dbReference type="GO" id="GO:0006457">
    <property type="term" value="P:protein folding"/>
    <property type="evidence" value="ECO:0007669"/>
    <property type="project" value="TreeGrafter"/>
</dbReference>
<dbReference type="EMBL" id="JWZX01002124">
    <property type="protein sequence ID" value="KOO30929.1"/>
    <property type="molecule type" value="Genomic_DNA"/>
</dbReference>
<evidence type="ECO:0000256" key="1">
    <source>
        <dbReference type="ARBA" id="ARBA00004496"/>
    </source>
</evidence>
<dbReference type="GO" id="GO:0051082">
    <property type="term" value="F:unfolded protein binding"/>
    <property type="evidence" value="ECO:0007669"/>
    <property type="project" value="TreeGrafter"/>
</dbReference>
<dbReference type="AlphaFoldDB" id="A0A0M0JWH3"/>
<comment type="caution">
    <text evidence="5">The sequence shown here is derived from an EMBL/GenBank/DDBJ whole genome shotgun (WGS) entry which is preliminary data.</text>
</comment>
<evidence type="ECO:0000256" key="3">
    <source>
        <dbReference type="SAM" id="MobiDB-lite"/>
    </source>
</evidence>
<keyword evidence="2" id="KW-0963">Cytoplasm</keyword>
<accession>A0A0M0JWH3</accession>
<name>A0A0M0JWH3_9EUKA</name>
<dbReference type="GO" id="GO:0005737">
    <property type="term" value="C:cytoplasm"/>
    <property type="evidence" value="ECO:0007669"/>
    <property type="project" value="UniProtKB-SubCell"/>
</dbReference>
<comment type="subcellular location">
    <subcellularLocation>
        <location evidence="1">Cytoplasm</location>
    </subcellularLocation>
</comment>
<dbReference type="PROSITE" id="PS51203">
    <property type="entry name" value="CS"/>
    <property type="match status" value="1"/>
</dbReference>
<dbReference type="Pfam" id="PF04969">
    <property type="entry name" value="CS"/>
    <property type="match status" value="1"/>
</dbReference>
<proteinExistence type="predicted"/>
<evidence type="ECO:0000313" key="6">
    <source>
        <dbReference type="Proteomes" id="UP000037460"/>
    </source>
</evidence>
<dbReference type="InterPro" id="IPR008978">
    <property type="entry name" value="HSP20-like_chaperone"/>
</dbReference>
<reference evidence="6" key="1">
    <citation type="journal article" date="2015" name="PLoS Genet.">
        <title>Genome Sequence and Transcriptome Analyses of Chrysochromulina tobin: Metabolic Tools for Enhanced Algal Fitness in the Prominent Order Prymnesiales (Haptophyceae).</title>
        <authorList>
            <person name="Hovde B.T."/>
            <person name="Deodato C.R."/>
            <person name="Hunsperger H.M."/>
            <person name="Ryken S.A."/>
            <person name="Yost W."/>
            <person name="Jha R.K."/>
            <person name="Patterson J."/>
            <person name="Monnat R.J. Jr."/>
            <person name="Barlow S.B."/>
            <person name="Starkenburg S.R."/>
            <person name="Cattolico R.A."/>
        </authorList>
    </citation>
    <scope>NUCLEOTIDE SEQUENCE</scope>
    <source>
        <strain evidence="6">CCMP291</strain>
    </source>
</reference>
<dbReference type="OrthoDB" id="515366at2759"/>
<dbReference type="SUPFAM" id="SSF49764">
    <property type="entry name" value="HSP20-like chaperones"/>
    <property type="match status" value="1"/>
</dbReference>
<dbReference type="CDD" id="cd06467">
    <property type="entry name" value="p23_NUDC_like"/>
    <property type="match status" value="1"/>
</dbReference>
<dbReference type="Gene3D" id="2.60.40.790">
    <property type="match status" value="1"/>
</dbReference>
<dbReference type="PANTHER" id="PTHR12356">
    <property type="entry name" value="NUCLEAR MOVEMENT PROTEIN NUDC"/>
    <property type="match status" value="1"/>
</dbReference>
<evidence type="ECO:0000256" key="2">
    <source>
        <dbReference type="ARBA" id="ARBA00022490"/>
    </source>
</evidence>
<sequence length="351" mass="40322">MDDGNVKEFLAFRGQLEGINWEQPPEKGRRAEVLSGGQSSRAPCLREEGQEFSWEDIDEGPAESDDSWAAFHGPEGYVPDGKILAAGGKKLTKEQKQKMMDAEQLAEARENIRKRGWTEGEVKWRSWLARRGHDVQVNDWNLYQYIDGDCIPPSRDPFWINANEVPLPDYEAGNDVPNEVGPMEVTNILGERIEPKWKPPRVVMLGALWADVNVAKLAEQGLGRVTDRYYWRQTTGMVFVEVKVPEGTSARELTVTIAPQRLTIRRGTAGPPLFDEELYMRIYVGSNVDVESSVWELQDKRVIIFHLVKWHRLAAGNVRDTSRTWWRQCFTHEEPFTHENPHGEYYNQKDK</sequence>
<evidence type="ECO:0000313" key="5">
    <source>
        <dbReference type="EMBL" id="KOO30929.1"/>
    </source>
</evidence>
<keyword evidence="6" id="KW-1185">Reference proteome</keyword>